<evidence type="ECO:0000313" key="1">
    <source>
        <dbReference type="Proteomes" id="UP000887565"/>
    </source>
</evidence>
<proteinExistence type="predicted"/>
<name>A0A915HMQ5_ROMCU</name>
<sequence>MTRFPPDRCQSSLPCRTSCHVDIEFIKRRLRTHGGLGDVSYFRARPDLAPILNQSPLQLGARLTLAPIIIKYQIHNEKLERRNANKFERCKFAQRPASTKWSERRGPSTVVVCVWSRSRSQYFTGNRDFSSLLKILFPRFVWSFPNVLKREPPQSALENEKRHSKTVELELLSRNNCCEHSFSSIFEHKNSKIFPTLCAQIRKIRSLLYLIE</sequence>
<protein>
    <submittedName>
        <fullName evidence="2">Uncharacterized protein</fullName>
    </submittedName>
</protein>
<accession>A0A915HMQ5</accession>
<organism evidence="1 2">
    <name type="scientific">Romanomermis culicivorax</name>
    <name type="common">Nematode worm</name>
    <dbReference type="NCBI Taxonomy" id="13658"/>
    <lineage>
        <taxon>Eukaryota</taxon>
        <taxon>Metazoa</taxon>
        <taxon>Ecdysozoa</taxon>
        <taxon>Nematoda</taxon>
        <taxon>Enoplea</taxon>
        <taxon>Dorylaimia</taxon>
        <taxon>Mermithida</taxon>
        <taxon>Mermithoidea</taxon>
        <taxon>Mermithidae</taxon>
        <taxon>Romanomermis</taxon>
    </lineage>
</organism>
<evidence type="ECO:0000313" key="2">
    <source>
        <dbReference type="WBParaSite" id="nRc.2.0.1.t02796-RA"/>
    </source>
</evidence>
<keyword evidence="1" id="KW-1185">Reference proteome</keyword>
<dbReference type="WBParaSite" id="nRc.2.0.1.t02796-RA">
    <property type="protein sequence ID" value="nRc.2.0.1.t02796-RA"/>
    <property type="gene ID" value="nRc.2.0.1.g02796"/>
</dbReference>
<reference evidence="2" key="1">
    <citation type="submission" date="2022-11" db="UniProtKB">
        <authorList>
            <consortium name="WormBaseParasite"/>
        </authorList>
    </citation>
    <scope>IDENTIFICATION</scope>
</reference>
<dbReference type="AlphaFoldDB" id="A0A915HMQ5"/>
<dbReference type="Proteomes" id="UP000887565">
    <property type="component" value="Unplaced"/>
</dbReference>